<organism evidence="1 2">
    <name type="scientific">Mucilaginibacter lappiensis</name>
    <dbReference type="NCBI Taxonomy" id="354630"/>
    <lineage>
        <taxon>Bacteria</taxon>
        <taxon>Pseudomonadati</taxon>
        <taxon>Bacteroidota</taxon>
        <taxon>Sphingobacteriia</taxon>
        <taxon>Sphingobacteriales</taxon>
        <taxon>Sphingobacteriaceae</taxon>
        <taxon>Mucilaginibacter</taxon>
    </lineage>
</organism>
<name>A0A841JPJ7_9SPHI</name>
<dbReference type="EMBL" id="JACHCA010000025">
    <property type="protein sequence ID" value="MBB6131526.1"/>
    <property type="molecule type" value="Genomic_DNA"/>
</dbReference>
<protein>
    <submittedName>
        <fullName evidence="1">Uncharacterized protein</fullName>
    </submittedName>
</protein>
<comment type="caution">
    <text evidence="1">The sequence shown here is derived from an EMBL/GenBank/DDBJ whole genome shotgun (WGS) entry which is preliminary data.</text>
</comment>
<dbReference type="RefSeq" id="WP_183589999.1">
    <property type="nucleotide sequence ID" value="NZ_JACHCA010000025.1"/>
</dbReference>
<accession>A0A841JPJ7</accession>
<dbReference type="Proteomes" id="UP000548326">
    <property type="component" value="Unassembled WGS sequence"/>
</dbReference>
<evidence type="ECO:0000313" key="1">
    <source>
        <dbReference type="EMBL" id="MBB6131526.1"/>
    </source>
</evidence>
<reference evidence="1 2" key="1">
    <citation type="submission" date="2020-08" db="EMBL/GenBank/DDBJ databases">
        <title>Genomic Encyclopedia of Type Strains, Phase IV (KMG-V): Genome sequencing to study the core and pangenomes of soil and plant-associated prokaryotes.</title>
        <authorList>
            <person name="Whitman W."/>
        </authorList>
    </citation>
    <scope>NUCLEOTIDE SEQUENCE [LARGE SCALE GENOMIC DNA]</scope>
    <source>
        <strain evidence="1 2">MP601</strain>
    </source>
</reference>
<sequence>MCIINSKKPIRASQEEILFLRKHAPKGLWKMVEFRTKRTKAQVLYQIMQMPENQDLLIIQAVREILFVVTGLVYEKQ</sequence>
<gene>
    <name evidence="1" type="ORF">HDF22_005677</name>
</gene>
<proteinExistence type="predicted"/>
<evidence type="ECO:0000313" key="2">
    <source>
        <dbReference type="Proteomes" id="UP000548326"/>
    </source>
</evidence>
<dbReference type="AlphaFoldDB" id="A0A841JPJ7"/>